<dbReference type="SUPFAM" id="SSF46785">
    <property type="entry name" value="Winged helix' DNA-binding domain"/>
    <property type="match status" value="1"/>
</dbReference>
<proteinExistence type="predicted"/>
<keyword evidence="3" id="KW-1185">Reference proteome</keyword>
<protein>
    <submittedName>
        <fullName evidence="2">LysR family transcriptional regulator</fullName>
    </submittedName>
</protein>
<dbReference type="EMBL" id="JAOQJE010000001">
    <property type="protein sequence ID" value="MCU6787818.1"/>
    <property type="molecule type" value="Genomic_DNA"/>
</dbReference>
<comment type="caution">
    <text evidence="2">The sequence shown here is derived from an EMBL/GenBank/DDBJ whole genome shotgun (WGS) entry which is preliminary data.</text>
</comment>
<dbReference type="RefSeq" id="WP_242977796.1">
    <property type="nucleotide sequence ID" value="NZ_JAOQJE010000001.1"/>
</dbReference>
<dbReference type="Proteomes" id="UP001652397">
    <property type="component" value="Unassembled WGS sequence"/>
</dbReference>
<sequence length="129" mass="14454">MMAYWRMEENLMAERIRVKASLRLVREGKLFGPGAAQLLEGVAELGSLRRSAARMEMSYNKAWSVVHACEEQLGFALLERRIGGAGGGGASLTEKGRALLARYRAFDRQAHEMLDQMAQEYFTDLLGQE</sequence>
<evidence type="ECO:0000259" key="1">
    <source>
        <dbReference type="Pfam" id="PF00126"/>
    </source>
</evidence>
<organism evidence="2 3">
    <name type="scientific">Agathobaculum ammoniilyticum</name>
    <dbReference type="NCBI Taxonomy" id="2981778"/>
    <lineage>
        <taxon>Bacteria</taxon>
        <taxon>Bacillati</taxon>
        <taxon>Bacillota</taxon>
        <taxon>Clostridia</taxon>
        <taxon>Eubacteriales</taxon>
        <taxon>Butyricicoccaceae</taxon>
        <taxon>Agathobaculum</taxon>
    </lineage>
</organism>
<evidence type="ECO:0000313" key="2">
    <source>
        <dbReference type="EMBL" id="MCU6787818.1"/>
    </source>
</evidence>
<dbReference type="InterPro" id="IPR000847">
    <property type="entry name" value="LysR_HTH_N"/>
</dbReference>
<feature type="domain" description="HTH lysR-type" evidence="1">
    <location>
        <begin position="37"/>
        <end position="97"/>
    </location>
</feature>
<evidence type="ECO:0000313" key="3">
    <source>
        <dbReference type="Proteomes" id="UP001652397"/>
    </source>
</evidence>
<dbReference type="PANTHER" id="PTHR30432">
    <property type="entry name" value="TRANSCRIPTIONAL REGULATOR MODE"/>
    <property type="match status" value="1"/>
</dbReference>
<dbReference type="InterPro" id="IPR036390">
    <property type="entry name" value="WH_DNA-bd_sf"/>
</dbReference>
<accession>A0ABT2TZM9</accession>
<name>A0ABT2TZM9_9FIRM</name>
<dbReference type="Pfam" id="PF00126">
    <property type="entry name" value="HTH_1"/>
    <property type="match status" value="1"/>
</dbReference>
<dbReference type="Gene3D" id="1.10.10.10">
    <property type="entry name" value="Winged helix-like DNA-binding domain superfamily/Winged helix DNA-binding domain"/>
    <property type="match status" value="1"/>
</dbReference>
<gene>
    <name evidence="2" type="ORF">OCV66_01705</name>
</gene>
<dbReference type="InterPro" id="IPR051815">
    <property type="entry name" value="Molybdate_resp_trans_reg"/>
</dbReference>
<reference evidence="2 3" key="1">
    <citation type="journal article" date="2021" name="ISME Commun">
        <title>Automated analysis of genomic sequences facilitates high-throughput and comprehensive description of bacteria.</title>
        <authorList>
            <person name="Hitch T.C.A."/>
        </authorList>
    </citation>
    <scope>NUCLEOTIDE SEQUENCE [LARGE SCALE GENOMIC DNA]</scope>
    <source>
        <strain evidence="2 3">Sanger_34</strain>
    </source>
</reference>
<dbReference type="InterPro" id="IPR036388">
    <property type="entry name" value="WH-like_DNA-bd_sf"/>
</dbReference>
<dbReference type="PANTHER" id="PTHR30432:SF1">
    <property type="entry name" value="DNA-BINDING TRANSCRIPTIONAL DUAL REGULATOR MODE"/>
    <property type="match status" value="1"/>
</dbReference>